<evidence type="ECO:0000256" key="2">
    <source>
        <dbReference type="ARBA" id="ARBA00022801"/>
    </source>
</evidence>
<dbReference type="InterPro" id="IPR000073">
    <property type="entry name" value="AB_hydrolase_1"/>
</dbReference>
<gene>
    <name evidence="4" type="ORF">METZ01_LOCUS170659</name>
</gene>
<organism evidence="4">
    <name type="scientific">marine metagenome</name>
    <dbReference type="NCBI Taxonomy" id="408172"/>
    <lineage>
        <taxon>unclassified sequences</taxon>
        <taxon>metagenomes</taxon>
        <taxon>ecological metagenomes</taxon>
    </lineage>
</organism>
<dbReference type="Pfam" id="PF00561">
    <property type="entry name" value="Abhydrolase_1"/>
    <property type="match status" value="1"/>
</dbReference>
<dbReference type="PANTHER" id="PTHR43798:SF14">
    <property type="entry name" value="SERINE HYDROLASE-LIKE PROTEIN DDB_G0286239"/>
    <property type="match status" value="1"/>
</dbReference>
<evidence type="ECO:0000313" key="4">
    <source>
        <dbReference type="EMBL" id="SVB17805.1"/>
    </source>
</evidence>
<evidence type="ECO:0000259" key="3">
    <source>
        <dbReference type="Pfam" id="PF00561"/>
    </source>
</evidence>
<evidence type="ECO:0000256" key="1">
    <source>
        <dbReference type="ARBA" id="ARBA00008645"/>
    </source>
</evidence>
<sequence>MPVLAFHGWLDNAASFDHLAPFFPDWRLVSLDMPGHGLSCHRPPGTSYHFVDMLFEVAEVLDQLRWKECALLGHSMGAGIATCVAGMLGNRVRQLILIEGLGPLSQPAEKVTELMLDSLQQWNSLPAKKPPVYQTREQAVRAREFAGSMKKSSVETLVTRGLGQIQEGLVWRSDPRLRIKSRLYLSEAQVLQMIQDISAEVLVIEAKDTDTRRWVDLLRSRLEYVKNLDHQILPGGHHLHLDEPETVAEAIRAFLEKNLKG</sequence>
<dbReference type="InterPro" id="IPR050266">
    <property type="entry name" value="AB_hydrolase_sf"/>
</dbReference>
<dbReference type="AlphaFoldDB" id="A0A382BVI9"/>
<dbReference type="SUPFAM" id="SSF53474">
    <property type="entry name" value="alpha/beta-Hydrolases"/>
    <property type="match status" value="1"/>
</dbReference>
<keyword evidence="2" id="KW-0378">Hydrolase</keyword>
<dbReference type="InterPro" id="IPR029058">
    <property type="entry name" value="AB_hydrolase_fold"/>
</dbReference>
<comment type="similarity">
    <text evidence="1">Belongs to the AB hydrolase superfamily.</text>
</comment>
<accession>A0A382BVI9</accession>
<reference evidence="4" key="1">
    <citation type="submission" date="2018-05" db="EMBL/GenBank/DDBJ databases">
        <authorList>
            <person name="Lanie J.A."/>
            <person name="Ng W.-L."/>
            <person name="Kazmierczak K.M."/>
            <person name="Andrzejewski T.M."/>
            <person name="Davidsen T.M."/>
            <person name="Wayne K.J."/>
            <person name="Tettelin H."/>
            <person name="Glass J.I."/>
            <person name="Rusch D."/>
            <person name="Podicherti R."/>
            <person name="Tsui H.-C.T."/>
            <person name="Winkler M.E."/>
        </authorList>
    </citation>
    <scope>NUCLEOTIDE SEQUENCE</scope>
</reference>
<protein>
    <recommendedName>
        <fullName evidence="3">AB hydrolase-1 domain-containing protein</fullName>
    </recommendedName>
</protein>
<dbReference type="GO" id="GO:0016787">
    <property type="term" value="F:hydrolase activity"/>
    <property type="evidence" value="ECO:0007669"/>
    <property type="project" value="UniProtKB-KW"/>
</dbReference>
<dbReference type="GO" id="GO:0016020">
    <property type="term" value="C:membrane"/>
    <property type="evidence" value="ECO:0007669"/>
    <property type="project" value="TreeGrafter"/>
</dbReference>
<name>A0A382BVI9_9ZZZZ</name>
<feature type="domain" description="AB hydrolase-1" evidence="3">
    <location>
        <begin position="2"/>
        <end position="244"/>
    </location>
</feature>
<dbReference type="Gene3D" id="3.40.50.1820">
    <property type="entry name" value="alpha/beta hydrolase"/>
    <property type="match status" value="1"/>
</dbReference>
<dbReference type="PANTHER" id="PTHR43798">
    <property type="entry name" value="MONOACYLGLYCEROL LIPASE"/>
    <property type="match status" value="1"/>
</dbReference>
<proteinExistence type="inferred from homology"/>
<dbReference type="EMBL" id="UINC01031562">
    <property type="protein sequence ID" value="SVB17805.1"/>
    <property type="molecule type" value="Genomic_DNA"/>
</dbReference>